<gene>
    <name evidence="3" type="ORF">QE152_g28548</name>
</gene>
<accession>A0AAW1JJT7</accession>
<evidence type="ECO:0000259" key="2">
    <source>
        <dbReference type="Pfam" id="PF16064"/>
    </source>
</evidence>
<comment type="caution">
    <text evidence="3">The sequence shown here is derived from an EMBL/GenBank/DDBJ whole genome shotgun (WGS) entry which is preliminary data.</text>
</comment>
<feature type="domain" description="DUF4806" evidence="2">
    <location>
        <begin position="44"/>
        <end position="116"/>
    </location>
</feature>
<evidence type="ECO:0000313" key="4">
    <source>
        <dbReference type="Proteomes" id="UP001458880"/>
    </source>
</evidence>
<dbReference type="Proteomes" id="UP001458880">
    <property type="component" value="Unassembled WGS sequence"/>
</dbReference>
<feature type="compositionally biased region" description="Basic residues" evidence="1">
    <location>
        <begin position="12"/>
        <end position="21"/>
    </location>
</feature>
<evidence type="ECO:0000313" key="3">
    <source>
        <dbReference type="EMBL" id="KAK9704035.1"/>
    </source>
</evidence>
<organism evidence="3 4">
    <name type="scientific">Popillia japonica</name>
    <name type="common">Japanese beetle</name>
    <dbReference type="NCBI Taxonomy" id="7064"/>
    <lineage>
        <taxon>Eukaryota</taxon>
        <taxon>Metazoa</taxon>
        <taxon>Ecdysozoa</taxon>
        <taxon>Arthropoda</taxon>
        <taxon>Hexapoda</taxon>
        <taxon>Insecta</taxon>
        <taxon>Pterygota</taxon>
        <taxon>Neoptera</taxon>
        <taxon>Endopterygota</taxon>
        <taxon>Coleoptera</taxon>
        <taxon>Polyphaga</taxon>
        <taxon>Scarabaeiformia</taxon>
        <taxon>Scarabaeidae</taxon>
        <taxon>Rutelinae</taxon>
        <taxon>Popillia</taxon>
    </lineage>
</organism>
<dbReference type="AlphaFoldDB" id="A0AAW1JJT7"/>
<feature type="compositionally biased region" description="Basic and acidic residues" evidence="1">
    <location>
        <begin position="22"/>
        <end position="31"/>
    </location>
</feature>
<dbReference type="PANTHER" id="PTHR34153:SF2">
    <property type="entry name" value="SI:CH211-262H13.3-RELATED"/>
    <property type="match status" value="1"/>
</dbReference>
<protein>
    <recommendedName>
        <fullName evidence="2">DUF4806 domain-containing protein</fullName>
    </recommendedName>
</protein>
<proteinExistence type="predicted"/>
<keyword evidence="4" id="KW-1185">Reference proteome</keyword>
<dbReference type="Pfam" id="PF16064">
    <property type="entry name" value="DUF4806"/>
    <property type="match status" value="1"/>
</dbReference>
<dbReference type="PANTHER" id="PTHR34153">
    <property type="entry name" value="SI:CH211-262H13.3-RELATED-RELATED"/>
    <property type="match status" value="1"/>
</dbReference>
<name>A0AAW1JJT7_POPJA</name>
<feature type="region of interest" description="Disordered" evidence="1">
    <location>
        <begin position="1"/>
        <end position="35"/>
    </location>
</feature>
<dbReference type="InterPro" id="IPR032071">
    <property type="entry name" value="DUF4806"/>
</dbReference>
<dbReference type="EMBL" id="JASPKY010000359">
    <property type="protein sequence ID" value="KAK9704035.1"/>
    <property type="molecule type" value="Genomic_DNA"/>
</dbReference>
<feature type="compositionally biased region" description="Polar residues" evidence="1">
    <location>
        <begin position="1"/>
        <end position="11"/>
    </location>
</feature>
<reference evidence="3 4" key="1">
    <citation type="journal article" date="2024" name="BMC Genomics">
        <title>De novo assembly and annotation of Popillia japonica's genome with initial clues to its potential as an invasive pest.</title>
        <authorList>
            <person name="Cucini C."/>
            <person name="Boschi S."/>
            <person name="Funari R."/>
            <person name="Cardaioli E."/>
            <person name="Iannotti N."/>
            <person name="Marturano G."/>
            <person name="Paoli F."/>
            <person name="Bruttini M."/>
            <person name="Carapelli A."/>
            <person name="Frati F."/>
            <person name="Nardi F."/>
        </authorList>
    </citation>
    <scope>NUCLEOTIDE SEQUENCE [LARGE SCALE GENOMIC DNA]</scope>
    <source>
        <strain evidence="3">DMR45628</strain>
    </source>
</reference>
<evidence type="ECO:0000256" key="1">
    <source>
        <dbReference type="SAM" id="MobiDB-lite"/>
    </source>
</evidence>
<sequence>MSTPQNSTGTNRKNKFLFGKRRREESSRRSMESTSANSLDVLNIFPIKSAQELEDLEKELKRSDIGKRIVKMFDPEKGEEVYEYTHRIMKKLLTPEVASGYNLTGRNSKKKFQDLELYKVVVETAEIHAKTLYTKDITTEIGTWLSSASRKSNKSS</sequence>